<evidence type="ECO:0000256" key="3">
    <source>
        <dbReference type="ARBA" id="ARBA00022448"/>
    </source>
</evidence>
<evidence type="ECO:0000256" key="7">
    <source>
        <dbReference type="SAM" id="Phobius"/>
    </source>
</evidence>
<evidence type="ECO:0000256" key="2">
    <source>
        <dbReference type="ARBA" id="ARBA00007520"/>
    </source>
</evidence>
<keyword evidence="5 7" id="KW-1133">Transmembrane helix</keyword>
<dbReference type="PANTHER" id="PTHR23501:SF12">
    <property type="entry name" value="MAJOR FACILITATOR SUPERFAMILY (MFS) PROFILE DOMAIN-CONTAINING PROTEIN-RELATED"/>
    <property type="match status" value="1"/>
</dbReference>
<evidence type="ECO:0000313" key="9">
    <source>
        <dbReference type="EMBL" id="KAI1517235.1"/>
    </source>
</evidence>
<reference evidence="8" key="1">
    <citation type="journal article" date="2018" name="BMC Genomics">
        <title>Comparative genomics of the wheat fungal pathogen Pyrenophora tritici-repentis reveals chromosomal variations and genome plasticity.</title>
        <authorList>
            <person name="Moolhuijzen P."/>
            <person name="See P.T."/>
            <person name="Hane J.K."/>
            <person name="Shi G."/>
            <person name="Liu Z."/>
            <person name="Oliver R.P."/>
            <person name="Moffat C.S."/>
        </authorList>
    </citation>
    <scope>NUCLEOTIDE SEQUENCE [LARGE SCALE GENOMIC DNA]</scope>
    <source>
        <strain evidence="8">M4</strain>
    </source>
</reference>
<dbReference type="OMA" id="IAHAMQM"/>
<evidence type="ECO:0000313" key="8">
    <source>
        <dbReference type="EMBL" id="KAF7571867.1"/>
    </source>
</evidence>
<dbReference type="Proteomes" id="UP000249757">
    <property type="component" value="Unassembled WGS sequence"/>
</dbReference>
<dbReference type="Proteomes" id="UP000245464">
    <property type="component" value="Chromosome 4"/>
</dbReference>
<organism evidence="9 10">
    <name type="scientific">Pyrenophora tritici-repentis</name>
    <dbReference type="NCBI Taxonomy" id="45151"/>
    <lineage>
        <taxon>Eukaryota</taxon>
        <taxon>Fungi</taxon>
        <taxon>Dikarya</taxon>
        <taxon>Ascomycota</taxon>
        <taxon>Pezizomycotina</taxon>
        <taxon>Dothideomycetes</taxon>
        <taxon>Pleosporomycetidae</taxon>
        <taxon>Pleosporales</taxon>
        <taxon>Pleosporineae</taxon>
        <taxon>Pleosporaceae</taxon>
        <taxon>Pyrenophora</taxon>
    </lineage>
</organism>
<evidence type="ECO:0000256" key="6">
    <source>
        <dbReference type="ARBA" id="ARBA00023136"/>
    </source>
</evidence>
<feature type="transmembrane region" description="Helical" evidence="7">
    <location>
        <begin position="59"/>
        <end position="82"/>
    </location>
</feature>
<keyword evidence="6 7" id="KW-0472">Membrane</keyword>
<feature type="transmembrane region" description="Helical" evidence="7">
    <location>
        <begin position="165"/>
        <end position="189"/>
    </location>
</feature>
<evidence type="ECO:0000256" key="5">
    <source>
        <dbReference type="ARBA" id="ARBA00022989"/>
    </source>
</evidence>
<evidence type="ECO:0000256" key="1">
    <source>
        <dbReference type="ARBA" id="ARBA00004141"/>
    </source>
</evidence>
<reference evidence="10" key="4">
    <citation type="journal article" date="2022" name="Microb. Genom.">
        <title>A global pangenome for the wheat fungal pathogen Pyrenophora tritici-repentis and prediction of effector protein structural homology.</title>
        <authorList>
            <person name="Moolhuijzen P.M."/>
            <person name="See P.T."/>
            <person name="Shi G."/>
            <person name="Powell H.R."/>
            <person name="Cockram J."/>
            <person name="Jorgensen L.N."/>
            <person name="Benslimane H."/>
            <person name="Strelkov S.E."/>
            <person name="Turner J."/>
            <person name="Liu Z."/>
            <person name="Moffat C.S."/>
        </authorList>
    </citation>
    <scope>NUCLEOTIDE SEQUENCE [LARGE SCALE GENOMIC DNA]</scope>
</reference>
<proteinExistence type="inferred from homology"/>
<dbReference type="EMBL" id="NQIK02000004">
    <property type="protein sequence ID" value="KAF7571867.1"/>
    <property type="molecule type" value="Genomic_DNA"/>
</dbReference>
<dbReference type="SUPFAM" id="SSF103473">
    <property type="entry name" value="MFS general substrate transporter"/>
    <property type="match status" value="1"/>
</dbReference>
<evidence type="ECO:0000313" key="10">
    <source>
        <dbReference type="Proteomes" id="UP000249757"/>
    </source>
</evidence>
<evidence type="ECO:0000256" key="4">
    <source>
        <dbReference type="ARBA" id="ARBA00022692"/>
    </source>
</evidence>
<dbReference type="GO" id="GO:0022857">
    <property type="term" value="F:transmembrane transporter activity"/>
    <property type="evidence" value="ECO:0007669"/>
    <property type="project" value="TreeGrafter"/>
</dbReference>
<keyword evidence="10" id="KW-1185">Reference proteome</keyword>
<dbReference type="OrthoDB" id="10021397at2759"/>
<dbReference type="EMBL" id="NRDI02000004">
    <property type="protein sequence ID" value="KAI1517235.1"/>
    <property type="molecule type" value="Genomic_DNA"/>
</dbReference>
<comment type="subcellular location">
    <subcellularLocation>
        <location evidence="1">Membrane</location>
        <topology evidence="1">Multi-pass membrane protein</topology>
    </subcellularLocation>
</comment>
<feature type="transmembrane region" description="Helical" evidence="7">
    <location>
        <begin position="31"/>
        <end position="52"/>
    </location>
</feature>
<dbReference type="GO" id="GO:0005886">
    <property type="term" value="C:plasma membrane"/>
    <property type="evidence" value="ECO:0007669"/>
    <property type="project" value="TreeGrafter"/>
</dbReference>
<gene>
    <name evidence="9" type="ORF">Ptr86124_004172</name>
    <name evidence="8" type="ORF">PtrM4_093670</name>
</gene>
<accession>A0A2W1FLU3</accession>
<dbReference type="AlphaFoldDB" id="A0A2W1FLU3"/>
<reference evidence="9" key="2">
    <citation type="submission" date="2021-05" db="EMBL/GenBank/DDBJ databases">
        <authorList>
            <person name="Moolhuijzen P.M."/>
            <person name="Moffat C.S."/>
        </authorList>
    </citation>
    <scope>NUCLEOTIDE SEQUENCE</scope>
    <source>
        <strain evidence="9">86-124</strain>
    </source>
</reference>
<protein>
    <submittedName>
        <fullName evidence="9">Mfs drug efflux transporter</fullName>
    </submittedName>
</protein>
<sequence length="205" mass="21501">MAAVRLLPFVVIGVTANLVSGSLLHLIKVYMVLYVIASIFLVVGGGQLIVYLNPNPSTALIYGLSFIVAVGTGLSMITRYTVATLTLKPDVGPGLKLQNVSQIGGQVIALAIAGQIYQSTAIKELKAALSGQGFTEAEIKSAVAGSQSALLHQLSGELRERAIEAIAHAMQMPFVTIPVAGVVMLFATFCMKREKLFSRAVAVGG</sequence>
<name>A0A2W1FLU3_9PLEO</name>
<dbReference type="InterPro" id="IPR036259">
    <property type="entry name" value="MFS_trans_sf"/>
</dbReference>
<keyword evidence="4 7" id="KW-0812">Transmembrane</keyword>
<comment type="similarity">
    <text evidence="2">Belongs to the major facilitator superfamily. TCR/Tet family.</text>
</comment>
<dbReference type="PANTHER" id="PTHR23501">
    <property type="entry name" value="MAJOR FACILITATOR SUPERFAMILY"/>
    <property type="match status" value="1"/>
</dbReference>
<keyword evidence="3" id="KW-0813">Transport</keyword>
<reference evidence="9" key="3">
    <citation type="journal article" date="2022" name="bioRxiv">
        <title>A global pangenome for the wheat fungal pathogen Pyrenophora tritici-repentis and prediction of effector protein structural homology.</title>
        <authorList>
            <person name="Moolhuijzen P."/>
            <person name="See P.T."/>
            <person name="Shi G."/>
            <person name="Powell H.R."/>
            <person name="Cockram J."/>
            <person name="Jorgensen L.N."/>
            <person name="Benslimane H."/>
            <person name="Strelkov S.E."/>
            <person name="Turner J."/>
            <person name="Liu Z."/>
            <person name="Moffat C.S."/>
        </authorList>
    </citation>
    <scope>NUCLEOTIDE SEQUENCE</scope>
    <source>
        <strain evidence="9">86-124</strain>
    </source>
</reference>
<comment type="caution">
    <text evidence="9">The sequence shown here is derived from an EMBL/GenBank/DDBJ whole genome shotgun (WGS) entry which is preliminary data.</text>
</comment>